<dbReference type="Proteomes" id="UP000281170">
    <property type="component" value="Chromosome"/>
</dbReference>
<feature type="chain" id="PRO_5036299199" description="Lipoprotein" evidence="1">
    <location>
        <begin position="23"/>
        <end position="148"/>
    </location>
</feature>
<evidence type="ECO:0000313" key="4">
    <source>
        <dbReference type="Proteomes" id="UP000054859"/>
    </source>
</evidence>
<protein>
    <recommendedName>
        <fullName evidence="6">Lipoprotein</fullName>
    </recommendedName>
</protein>
<evidence type="ECO:0008006" key="6">
    <source>
        <dbReference type="Google" id="ProtNLM"/>
    </source>
</evidence>
<dbReference type="KEGG" id="ladl:NCTC12735_00010"/>
<dbReference type="EMBL" id="LR134410">
    <property type="protein sequence ID" value="VEH81039.1"/>
    <property type="molecule type" value="Genomic_DNA"/>
</dbReference>
<dbReference type="STRING" id="45056.Lade_1286"/>
<sequence>MIRKLSLLFITFFFLSACQFPADPDKTLEKIEMIKKMKVGWCGGPFDELVLKEKDLINALSQTLDATVTWESDLQEVLFEKLEENKLQVVVCRIKENSPWKDKLAFTTPFFIHKKEKFVLALPPGENAWLKYVNEFIVQFKEKNDQYF</sequence>
<dbReference type="PATRIC" id="fig|45056.6.peg.1328"/>
<reference evidence="2 4" key="1">
    <citation type="submission" date="2015-11" db="EMBL/GenBank/DDBJ databases">
        <title>Identification of large and diverse effector repertoires of 38 Legionella species.</title>
        <authorList>
            <person name="Burstein D."/>
            <person name="Amaro F."/>
            <person name="Zusman T."/>
            <person name="Lifshitz Z."/>
            <person name="Cohen O."/>
            <person name="Gilbert J.A."/>
            <person name="Pupko T."/>
            <person name="Shuman H.A."/>
            <person name="Segal G."/>
        </authorList>
    </citation>
    <scope>NUCLEOTIDE SEQUENCE [LARGE SCALE GENOMIC DNA]</scope>
    <source>
        <strain evidence="2 4">1762-AUS-E</strain>
    </source>
</reference>
<evidence type="ECO:0000313" key="2">
    <source>
        <dbReference type="EMBL" id="KTC66628.1"/>
    </source>
</evidence>
<evidence type="ECO:0000313" key="3">
    <source>
        <dbReference type="EMBL" id="VEH81039.1"/>
    </source>
</evidence>
<evidence type="ECO:0000313" key="5">
    <source>
        <dbReference type="Proteomes" id="UP000281170"/>
    </source>
</evidence>
<gene>
    <name evidence="2" type="ORF">Lade_1286</name>
    <name evidence="3" type="ORF">NCTC12735_00010</name>
</gene>
<dbReference type="EMBL" id="LNKA01000001">
    <property type="protein sequence ID" value="KTC66628.1"/>
    <property type="molecule type" value="Genomic_DNA"/>
</dbReference>
<keyword evidence="1" id="KW-0732">Signal</keyword>
<dbReference type="RefSeq" id="WP_058462285.1">
    <property type="nucleotide sequence ID" value="NZ_CAAAHS010000010.1"/>
</dbReference>
<dbReference type="PROSITE" id="PS51257">
    <property type="entry name" value="PROKAR_LIPOPROTEIN"/>
    <property type="match status" value="1"/>
</dbReference>
<dbReference type="AlphaFoldDB" id="A0A0W0R698"/>
<feature type="signal peptide" evidence="1">
    <location>
        <begin position="1"/>
        <end position="22"/>
    </location>
</feature>
<reference evidence="3 5" key="2">
    <citation type="submission" date="2018-12" db="EMBL/GenBank/DDBJ databases">
        <authorList>
            <consortium name="Pathogen Informatics"/>
        </authorList>
    </citation>
    <scope>NUCLEOTIDE SEQUENCE [LARGE SCALE GENOMIC DNA]</scope>
    <source>
        <strain evidence="3 5">NCTC12735</strain>
    </source>
</reference>
<keyword evidence="4" id="KW-1185">Reference proteome</keyword>
<name>A0A0W0R698_9GAMM</name>
<dbReference type="Proteomes" id="UP000054859">
    <property type="component" value="Unassembled WGS sequence"/>
</dbReference>
<proteinExistence type="predicted"/>
<evidence type="ECO:0000256" key="1">
    <source>
        <dbReference type="SAM" id="SignalP"/>
    </source>
</evidence>
<organism evidence="2 4">
    <name type="scientific">Legionella adelaidensis</name>
    <dbReference type="NCBI Taxonomy" id="45056"/>
    <lineage>
        <taxon>Bacteria</taxon>
        <taxon>Pseudomonadati</taxon>
        <taxon>Pseudomonadota</taxon>
        <taxon>Gammaproteobacteria</taxon>
        <taxon>Legionellales</taxon>
        <taxon>Legionellaceae</taxon>
        <taxon>Legionella</taxon>
    </lineage>
</organism>
<accession>A0A0W0R698</accession>
<dbReference type="OrthoDB" id="6150901at2"/>
<dbReference type="Gene3D" id="3.40.190.10">
    <property type="entry name" value="Periplasmic binding protein-like II"/>
    <property type="match status" value="1"/>
</dbReference>